<protein>
    <submittedName>
        <fullName evidence="1">Uncharacterized protein</fullName>
    </submittedName>
</protein>
<dbReference type="SUPFAM" id="SSF48371">
    <property type="entry name" value="ARM repeat"/>
    <property type="match status" value="1"/>
</dbReference>
<evidence type="ECO:0000313" key="2">
    <source>
        <dbReference type="Proteomes" id="UP000095192"/>
    </source>
</evidence>
<reference evidence="1 2" key="1">
    <citation type="journal article" date="2016" name="BMC Genomics">
        <title>Comparative genomics reveals Cyclospora cayetanensis possesses coccidia-like metabolism and invasion components but unique surface antigens.</title>
        <authorList>
            <person name="Liu S."/>
            <person name="Wang L."/>
            <person name="Zheng H."/>
            <person name="Xu Z."/>
            <person name="Roellig D.M."/>
            <person name="Li N."/>
            <person name="Frace M.A."/>
            <person name="Tang K."/>
            <person name="Arrowood M.J."/>
            <person name="Moss D.M."/>
            <person name="Zhang L."/>
            <person name="Feng Y."/>
            <person name="Xiao L."/>
        </authorList>
    </citation>
    <scope>NUCLEOTIDE SEQUENCE [LARGE SCALE GENOMIC DNA]</scope>
    <source>
        <strain evidence="1 2">CHN_HEN01</strain>
    </source>
</reference>
<dbReference type="Proteomes" id="UP000095192">
    <property type="component" value="Unassembled WGS sequence"/>
</dbReference>
<evidence type="ECO:0000313" key="1">
    <source>
        <dbReference type="EMBL" id="OEH77143.1"/>
    </source>
</evidence>
<accession>A0A1D3D135</accession>
<organism evidence="1 2">
    <name type="scientific">Cyclospora cayetanensis</name>
    <dbReference type="NCBI Taxonomy" id="88456"/>
    <lineage>
        <taxon>Eukaryota</taxon>
        <taxon>Sar</taxon>
        <taxon>Alveolata</taxon>
        <taxon>Apicomplexa</taxon>
        <taxon>Conoidasida</taxon>
        <taxon>Coccidia</taxon>
        <taxon>Eucoccidiorida</taxon>
        <taxon>Eimeriorina</taxon>
        <taxon>Eimeriidae</taxon>
        <taxon>Cyclospora</taxon>
    </lineage>
</organism>
<gene>
    <name evidence="1" type="ORF">cyc_01770</name>
</gene>
<dbReference type="EMBL" id="JROU02001198">
    <property type="protein sequence ID" value="OEH77143.1"/>
    <property type="molecule type" value="Genomic_DNA"/>
</dbReference>
<proteinExistence type="predicted"/>
<comment type="caution">
    <text evidence="1">The sequence shown here is derived from an EMBL/GenBank/DDBJ whole genome shotgun (WGS) entry which is preliminary data.</text>
</comment>
<dbReference type="InterPro" id="IPR016024">
    <property type="entry name" value="ARM-type_fold"/>
</dbReference>
<name>A0A1D3D135_9EIME</name>
<keyword evidence="2" id="KW-1185">Reference proteome</keyword>
<sequence>MAQPEESFGGHAAFAAEAAACCIGPLAAVAFATAAQQTLQQKHRAAAARQQLLPLARALAAAGGPAAVDGCISALLLQWECARAAHARAARLQQTADREATEEEAEDVDTLADATAKGLPQGIEAALGEAERFRGAAAAVAAASRVSQHSAPMLRCTYTPCYTLWVSELHASPTHPQTTAALAGAAAATATRAAISCVAVAVEVLRQCCSGRKEAFALSPELRAAVAAAVHMLLAVRALALKKPAVSLRDAAMRLLLRRQQLLVGCADAGLELILRRCSAELGCLRLAMDVLEPHLGSCEEMELDERPKTAVEAEVVALEGRRQHQKTKRQRAAVGSVVAVGGRGWGEQRQETGVHQQQHMLLEGVMEGCRLLVAVGSRVKRGLTCRLNELCAAVIAATRSITTAAAAAAAGDSLLLERMQQALHAAVAALMCLCGSWSLKHDMQQVRELLQQLLQSLRGTRPLLLQHAQRELPEQVVTAAAAALTDGLRCLARWRCLPDTLADAQSAALSELCEALVRCAEGAHPSVCRALVLLLMRLWTSHGVAFVAAVPHCMQGLSELLETAEEDTEALLLRLIREIEATTGMTLSDNLKA</sequence>
<dbReference type="AlphaFoldDB" id="A0A1D3D135"/>
<dbReference type="InParanoid" id="A0A1D3D135"/>
<dbReference type="VEuPathDB" id="ToxoDB:cyc_01770"/>